<dbReference type="Pfam" id="PF02720">
    <property type="entry name" value="DUF222"/>
    <property type="match status" value="1"/>
</dbReference>
<keyword evidence="3" id="KW-0378">Hydrolase</keyword>
<feature type="compositionally biased region" description="Acidic residues" evidence="1">
    <location>
        <begin position="353"/>
        <end position="366"/>
    </location>
</feature>
<feature type="compositionally biased region" description="Gly residues" evidence="1">
    <location>
        <begin position="394"/>
        <end position="412"/>
    </location>
</feature>
<organism evidence="3 4">
    <name type="scientific">Speluncibacter jeojiensis</name>
    <dbReference type="NCBI Taxonomy" id="2710754"/>
    <lineage>
        <taxon>Bacteria</taxon>
        <taxon>Bacillati</taxon>
        <taxon>Actinomycetota</taxon>
        <taxon>Actinomycetes</taxon>
        <taxon>Mycobacteriales</taxon>
        <taxon>Speluncibacteraceae</taxon>
        <taxon>Speluncibacter</taxon>
    </lineage>
</organism>
<feature type="domain" description="DUF222" evidence="2">
    <location>
        <begin position="31"/>
        <end position="305"/>
    </location>
</feature>
<feature type="region of interest" description="Disordered" evidence="1">
    <location>
        <begin position="602"/>
        <end position="660"/>
    </location>
</feature>
<dbReference type="AlphaFoldDB" id="A0A9X4M2Q2"/>
<protein>
    <submittedName>
        <fullName evidence="3">HNH endonuclease</fullName>
    </submittedName>
</protein>
<keyword evidence="3" id="KW-0540">Nuclease</keyword>
<feature type="compositionally biased region" description="Acidic residues" evidence="1">
    <location>
        <begin position="651"/>
        <end position="660"/>
    </location>
</feature>
<dbReference type="Gene3D" id="1.10.30.50">
    <property type="match status" value="1"/>
</dbReference>
<dbReference type="GO" id="GO:0004519">
    <property type="term" value="F:endonuclease activity"/>
    <property type="evidence" value="ECO:0007669"/>
    <property type="project" value="UniProtKB-KW"/>
</dbReference>
<evidence type="ECO:0000313" key="4">
    <source>
        <dbReference type="Proteomes" id="UP001152755"/>
    </source>
</evidence>
<dbReference type="Proteomes" id="UP001152755">
    <property type="component" value="Unassembled WGS sequence"/>
</dbReference>
<evidence type="ECO:0000256" key="1">
    <source>
        <dbReference type="SAM" id="MobiDB-lite"/>
    </source>
</evidence>
<dbReference type="InterPro" id="IPR003870">
    <property type="entry name" value="DUF222"/>
</dbReference>
<dbReference type="RefSeq" id="WP_332520674.1">
    <property type="nucleotide sequence ID" value="NZ_JANRHA010000017.1"/>
</dbReference>
<dbReference type="InterPro" id="IPR003615">
    <property type="entry name" value="HNH_nuc"/>
</dbReference>
<dbReference type="CDD" id="cd00085">
    <property type="entry name" value="HNHc"/>
    <property type="match status" value="1"/>
</dbReference>
<gene>
    <name evidence="3" type="ORF">NVS88_19540</name>
</gene>
<feature type="compositionally biased region" description="Basic and acidic residues" evidence="1">
    <location>
        <begin position="624"/>
        <end position="637"/>
    </location>
</feature>
<accession>A0A9X4M2Q2</accession>
<comment type="caution">
    <text evidence="3">The sequence shown here is derived from an EMBL/GenBank/DDBJ whole genome shotgun (WGS) entry which is preliminary data.</text>
</comment>
<feature type="region of interest" description="Disordered" evidence="1">
    <location>
        <begin position="323"/>
        <end position="366"/>
    </location>
</feature>
<dbReference type="EMBL" id="JANRHA010000017">
    <property type="protein sequence ID" value="MDG3016749.1"/>
    <property type="molecule type" value="Genomic_DNA"/>
</dbReference>
<proteinExistence type="predicted"/>
<evidence type="ECO:0000259" key="2">
    <source>
        <dbReference type="Pfam" id="PF02720"/>
    </source>
</evidence>
<name>A0A9X4M2Q2_9ACTN</name>
<evidence type="ECO:0000313" key="3">
    <source>
        <dbReference type="EMBL" id="MDG3016749.1"/>
    </source>
</evidence>
<keyword evidence="3" id="KW-0255">Endonuclease</keyword>
<sequence>MSEIRTLTVIEKSLSSLMVSDLRDRLLESERLENRAHASRILATHAWAGTIVTTRRMASLDVDRAERFAISEVAAALTCSARIARKYIDFGAALSSRLSLTRSAFHSGDIDHQRAETIWRSTRGVDPETIEAIEEQAVAAALRLPPGKLASEIERLLIEVDPEGARGRRRSAAGNRRVTTRTSAFGMAWLEAYLTGEEAVAVEHMIDEVADTVCAADPRDKQERRVDAFVALLNQEQFLGCRCSRGQACPVADQATVPARRKPHVIVNIDMATLLALADHPAVLAGYGPISPEVVRLLAQDATWQPFIAESRRLAQQWIGTHGVPEGTEAGAGAGGSEGVEADPESDQVGVDAEADEPAPADEPYDEEYEDYIERCYQEFLSRPEKAGETTAGEGDGGGGSAGDEGGSGAGAERGRAAESALGSAPLAGRACPAPRPLHYGPLYPGGRRLGPVYGDGAIIAAIEVALAADPRLRCGVYPDGHGGHGDPPPGALTYRPCAELSRQVRRRDGACRHPGCTVPAQRCEIDHIVPFDHGSPRQGGWTIYANLHCLCKFHHDLKTWGLWTVTVLAGNAECWTSDGGQQVISLPAGLRTVAERLAESASMGEGDAAQGVAGRNDAAGMRDTGDAIIERPEQLRHIGPPIPSQPVDTLDQDDDPPPF</sequence>
<keyword evidence="4" id="KW-1185">Reference proteome</keyword>
<reference evidence="3" key="1">
    <citation type="submission" date="2022-08" db="EMBL/GenBank/DDBJ databases">
        <title>Genome analysis of Corynebacteriales strain.</title>
        <authorList>
            <person name="Lee S.D."/>
        </authorList>
    </citation>
    <scope>NUCLEOTIDE SEQUENCE</scope>
    <source>
        <strain evidence="3">D3-21</strain>
    </source>
</reference>
<feature type="region of interest" description="Disordered" evidence="1">
    <location>
        <begin position="386"/>
        <end position="422"/>
    </location>
</feature>